<gene>
    <name evidence="1" type="ORF">OM075_00580</name>
</gene>
<dbReference type="Proteomes" id="UP001209229">
    <property type="component" value="Unassembled WGS sequence"/>
</dbReference>
<dbReference type="EMBL" id="JAPDPJ010000001">
    <property type="protein sequence ID" value="MCW3784935.1"/>
    <property type="molecule type" value="Genomic_DNA"/>
</dbReference>
<proteinExistence type="predicted"/>
<accession>A0AAE3SDB2</accession>
<evidence type="ECO:0000313" key="1">
    <source>
        <dbReference type="EMBL" id="MCW3784935.1"/>
    </source>
</evidence>
<organism evidence="1 2">
    <name type="scientific">Plebeiibacterium sediminum</name>
    <dbReference type="NCBI Taxonomy" id="2992112"/>
    <lineage>
        <taxon>Bacteria</taxon>
        <taxon>Pseudomonadati</taxon>
        <taxon>Bacteroidota</taxon>
        <taxon>Bacteroidia</taxon>
        <taxon>Marinilabiliales</taxon>
        <taxon>Marinilabiliaceae</taxon>
        <taxon>Plebeiibacterium</taxon>
    </lineage>
</organism>
<dbReference type="RefSeq" id="WP_301188506.1">
    <property type="nucleotide sequence ID" value="NZ_JAPDPJ010000001.1"/>
</dbReference>
<reference evidence="1" key="1">
    <citation type="submission" date="2022-10" db="EMBL/GenBank/DDBJ databases">
        <authorList>
            <person name="Yu W.X."/>
        </authorList>
    </citation>
    <scope>NUCLEOTIDE SEQUENCE</scope>
    <source>
        <strain evidence="1">AAT</strain>
    </source>
</reference>
<protein>
    <submittedName>
        <fullName evidence="1">Uncharacterized protein</fullName>
    </submittedName>
</protein>
<evidence type="ECO:0000313" key="2">
    <source>
        <dbReference type="Proteomes" id="UP001209229"/>
    </source>
</evidence>
<name>A0AAE3SDB2_9BACT</name>
<keyword evidence="2" id="KW-1185">Reference proteome</keyword>
<comment type="caution">
    <text evidence="1">The sequence shown here is derived from an EMBL/GenBank/DDBJ whole genome shotgun (WGS) entry which is preliminary data.</text>
</comment>
<dbReference type="AlphaFoldDB" id="A0AAE3SDB2"/>
<sequence>MLSQEHKKGLLVNRIVSILDTTGENVLKQQLSIARSSYNRRSGSLFSKLSQKSYSVKNKTVNPSLVIDYPKHIRFLDMKLNGKGIPKETYAPIYNKPLYGFIFGYAYKQLRYGLSANISDAFIDPLEKAFEAKTIWV</sequence>